<organism evidence="11 12">
    <name type="scientific">Paralvinella palmiformis</name>
    <dbReference type="NCBI Taxonomy" id="53620"/>
    <lineage>
        <taxon>Eukaryota</taxon>
        <taxon>Metazoa</taxon>
        <taxon>Spiralia</taxon>
        <taxon>Lophotrochozoa</taxon>
        <taxon>Annelida</taxon>
        <taxon>Polychaeta</taxon>
        <taxon>Sedentaria</taxon>
        <taxon>Canalipalpata</taxon>
        <taxon>Terebellida</taxon>
        <taxon>Terebelliformia</taxon>
        <taxon>Alvinellidae</taxon>
        <taxon>Paralvinella</taxon>
    </lineage>
</organism>
<protein>
    <recommendedName>
        <fullName evidence="13">NSFL1 cofactor p47</fullName>
    </recommendedName>
</protein>
<keyword evidence="7" id="KW-0539">Nucleus</keyword>
<evidence type="ECO:0000313" key="11">
    <source>
        <dbReference type="EMBL" id="KAK2141272.1"/>
    </source>
</evidence>
<feature type="compositionally biased region" description="Polar residues" evidence="8">
    <location>
        <begin position="65"/>
        <end position="77"/>
    </location>
</feature>
<dbReference type="SUPFAM" id="SSF46934">
    <property type="entry name" value="UBA-like"/>
    <property type="match status" value="1"/>
</dbReference>
<dbReference type="CDD" id="cd01770">
    <property type="entry name" value="UBX_UBXN2"/>
    <property type="match status" value="1"/>
</dbReference>
<evidence type="ECO:0000313" key="12">
    <source>
        <dbReference type="Proteomes" id="UP001208570"/>
    </source>
</evidence>
<dbReference type="AlphaFoldDB" id="A0AAD9IVE8"/>
<dbReference type="GO" id="GO:0031468">
    <property type="term" value="P:nuclear membrane reassembly"/>
    <property type="evidence" value="ECO:0007669"/>
    <property type="project" value="TreeGrafter"/>
</dbReference>
<dbReference type="Gene3D" id="3.10.20.90">
    <property type="entry name" value="Phosphatidylinositol 3-kinase Catalytic Subunit, Chain A, domain 1"/>
    <property type="match status" value="1"/>
</dbReference>
<dbReference type="GO" id="GO:0043130">
    <property type="term" value="F:ubiquitin binding"/>
    <property type="evidence" value="ECO:0007669"/>
    <property type="project" value="TreeGrafter"/>
</dbReference>
<evidence type="ECO:0008006" key="13">
    <source>
        <dbReference type="Google" id="ProtNLM"/>
    </source>
</evidence>
<dbReference type="PROSITE" id="PS50033">
    <property type="entry name" value="UBX"/>
    <property type="match status" value="1"/>
</dbReference>
<dbReference type="InterPro" id="IPR029071">
    <property type="entry name" value="Ubiquitin-like_domsf"/>
</dbReference>
<dbReference type="Pfam" id="PF08059">
    <property type="entry name" value="SEP"/>
    <property type="match status" value="1"/>
</dbReference>
<evidence type="ECO:0000256" key="3">
    <source>
        <dbReference type="ARBA" id="ARBA00004555"/>
    </source>
</evidence>
<dbReference type="InterPro" id="IPR001012">
    <property type="entry name" value="UBX_dom"/>
</dbReference>
<dbReference type="InterPro" id="IPR009060">
    <property type="entry name" value="UBA-like_sf"/>
</dbReference>
<reference evidence="11" key="1">
    <citation type="journal article" date="2023" name="Mol. Biol. Evol.">
        <title>Third-Generation Sequencing Reveals the Adaptive Role of the Epigenome in Three Deep-Sea Polychaetes.</title>
        <authorList>
            <person name="Perez M."/>
            <person name="Aroh O."/>
            <person name="Sun Y."/>
            <person name="Lan Y."/>
            <person name="Juniper S.K."/>
            <person name="Young C.R."/>
            <person name="Angers B."/>
            <person name="Qian P.Y."/>
        </authorList>
    </citation>
    <scope>NUCLEOTIDE SEQUENCE</scope>
    <source>
        <strain evidence="11">P08H-3</strain>
    </source>
</reference>
<evidence type="ECO:0000256" key="1">
    <source>
        <dbReference type="ARBA" id="ARBA00004123"/>
    </source>
</evidence>
<proteinExistence type="predicted"/>
<dbReference type="PANTHER" id="PTHR23333:SF20">
    <property type="entry name" value="NSFL1 COFACTOR P47"/>
    <property type="match status" value="1"/>
</dbReference>
<sequence length="299" mass="33279">MSDSEKSALISEFSAVTGVDGERARFYLESSQWMLDLALGSFYDNGDDVDPEPATVPSGRESTRSSRGLQSKPQPRGQQILDPRKKKKKDADKLVQDMFKAARQHGAEEVGAGTSSESHSNIPVFRGTAYRLGDSEDSSTVVPGFSTNSQPKQVEKVLKLWKDGFSIDDGPLRGYGEPENEQFLNSIKKGEIPKELLDNARGGEVNLSMEDHRNEDYIKPKTATKAFSGTGIRLGRLVTKFNHFHTIADVRNYINLCRPQYITASYILMTTFPNKELTDDTQTLEDAKLLNAVLVQRIK</sequence>
<dbReference type="GO" id="GO:0007030">
    <property type="term" value="P:Golgi organization"/>
    <property type="evidence" value="ECO:0007669"/>
    <property type="project" value="TreeGrafter"/>
</dbReference>
<evidence type="ECO:0000256" key="6">
    <source>
        <dbReference type="ARBA" id="ARBA00023212"/>
    </source>
</evidence>
<dbReference type="Pfam" id="PF00789">
    <property type="entry name" value="UBX"/>
    <property type="match status" value="1"/>
</dbReference>
<gene>
    <name evidence="11" type="ORF">LSH36_1130g00002</name>
</gene>
<dbReference type="Gene3D" id="1.10.8.10">
    <property type="entry name" value="DNA helicase RuvA subunit, C-terminal domain"/>
    <property type="match status" value="1"/>
</dbReference>
<keyword evidence="6" id="KW-0206">Cytoskeleton</keyword>
<dbReference type="EMBL" id="JAODUP010001130">
    <property type="protein sequence ID" value="KAK2141272.1"/>
    <property type="molecule type" value="Genomic_DNA"/>
</dbReference>
<dbReference type="GO" id="GO:0005634">
    <property type="term" value="C:nucleus"/>
    <property type="evidence" value="ECO:0007669"/>
    <property type="project" value="UniProtKB-SubCell"/>
</dbReference>
<dbReference type="GO" id="GO:0005829">
    <property type="term" value="C:cytosol"/>
    <property type="evidence" value="ECO:0007669"/>
    <property type="project" value="TreeGrafter"/>
</dbReference>
<dbReference type="PROSITE" id="PS51399">
    <property type="entry name" value="SEP"/>
    <property type="match status" value="1"/>
</dbReference>
<dbReference type="Pfam" id="PF14555">
    <property type="entry name" value="UBA_4"/>
    <property type="match status" value="1"/>
</dbReference>
<dbReference type="GO" id="GO:0005813">
    <property type="term" value="C:centrosome"/>
    <property type="evidence" value="ECO:0007669"/>
    <property type="project" value="UniProtKB-SubCell"/>
</dbReference>
<accession>A0AAD9IVE8</accession>
<comment type="subcellular location">
    <subcellularLocation>
        <location evidence="2">Cytoplasm</location>
        <location evidence="2">Cytoskeleton</location>
        <location evidence="2">Microtubule organizing center</location>
        <location evidence="2">Centrosome</location>
    </subcellularLocation>
    <subcellularLocation>
        <location evidence="3">Golgi apparatus</location>
    </subcellularLocation>
    <subcellularLocation>
        <location evidence="1">Nucleus</location>
    </subcellularLocation>
</comment>
<dbReference type="PANTHER" id="PTHR23333">
    <property type="entry name" value="UBX DOMAIN CONTAINING PROTEIN"/>
    <property type="match status" value="1"/>
</dbReference>
<dbReference type="CDD" id="cd14348">
    <property type="entry name" value="UBA_p47"/>
    <property type="match status" value="1"/>
</dbReference>
<evidence type="ECO:0000259" key="9">
    <source>
        <dbReference type="PROSITE" id="PS50033"/>
    </source>
</evidence>
<dbReference type="InterPro" id="IPR012989">
    <property type="entry name" value="SEP_domain"/>
</dbReference>
<dbReference type="InterPro" id="IPR036241">
    <property type="entry name" value="NSFL1C_SEP_dom_sf"/>
</dbReference>
<dbReference type="GO" id="GO:0000045">
    <property type="term" value="P:autophagosome assembly"/>
    <property type="evidence" value="ECO:0007669"/>
    <property type="project" value="TreeGrafter"/>
</dbReference>
<evidence type="ECO:0000256" key="8">
    <source>
        <dbReference type="SAM" id="MobiDB-lite"/>
    </source>
</evidence>
<comment type="caution">
    <text evidence="11">The sequence shown here is derived from an EMBL/GenBank/DDBJ whole genome shotgun (WGS) entry which is preliminary data.</text>
</comment>
<evidence type="ECO:0000259" key="10">
    <source>
        <dbReference type="PROSITE" id="PS51399"/>
    </source>
</evidence>
<dbReference type="GO" id="GO:0043161">
    <property type="term" value="P:proteasome-mediated ubiquitin-dependent protein catabolic process"/>
    <property type="evidence" value="ECO:0007669"/>
    <property type="project" value="TreeGrafter"/>
</dbReference>
<dbReference type="FunFam" id="3.30.420.210:FF:000001">
    <property type="entry name" value="NSFL1 (P97) cofactor (P47)"/>
    <property type="match status" value="1"/>
</dbReference>
<evidence type="ECO:0000256" key="5">
    <source>
        <dbReference type="ARBA" id="ARBA00023034"/>
    </source>
</evidence>
<dbReference type="GO" id="GO:0061025">
    <property type="term" value="P:membrane fusion"/>
    <property type="evidence" value="ECO:0007669"/>
    <property type="project" value="TreeGrafter"/>
</dbReference>
<dbReference type="Gene3D" id="3.30.420.210">
    <property type="entry name" value="SEP domain"/>
    <property type="match status" value="1"/>
</dbReference>
<feature type="domain" description="UBX" evidence="9">
    <location>
        <begin position="236"/>
        <end position="297"/>
    </location>
</feature>
<feature type="domain" description="SEP" evidence="10">
    <location>
        <begin position="153"/>
        <end position="218"/>
    </location>
</feature>
<dbReference type="SMART" id="SM00553">
    <property type="entry name" value="SEP"/>
    <property type="match status" value="1"/>
</dbReference>
<keyword evidence="5" id="KW-0333">Golgi apparatus</keyword>
<evidence type="ECO:0000256" key="2">
    <source>
        <dbReference type="ARBA" id="ARBA00004300"/>
    </source>
</evidence>
<feature type="region of interest" description="Disordered" evidence="8">
    <location>
        <begin position="44"/>
        <end position="92"/>
    </location>
</feature>
<dbReference type="Proteomes" id="UP001208570">
    <property type="component" value="Unassembled WGS sequence"/>
</dbReference>
<dbReference type="GO" id="GO:0005794">
    <property type="term" value="C:Golgi apparatus"/>
    <property type="evidence" value="ECO:0007669"/>
    <property type="project" value="UniProtKB-SubCell"/>
</dbReference>
<dbReference type="FunFam" id="1.10.8.10:FF:000020">
    <property type="entry name" value="NSFL1 (p97) cofactor (p47)"/>
    <property type="match status" value="1"/>
</dbReference>
<evidence type="ECO:0000256" key="4">
    <source>
        <dbReference type="ARBA" id="ARBA00022490"/>
    </source>
</evidence>
<dbReference type="SUPFAM" id="SSF54236">
    <property type="entry name" value="Ubiquitin-like"/>
    <property type="match status" value="1"/>
</dbReference>
<name>A0AAD9IVE8_9ANNE</name>
<keyword evidence="12" id="KW-1185">Reference proteome</keyword>
<evidence type="ECO:0000256" key="7">
    <source>
        <dbReference type="ARBA" id="ARBA00023242"/>
    </source>
</evidence>
<dbReference type="SUPFAM" id="SSF102848">
    <property type="entry name" value="NSFL1 (p97 ATPase) cofactor p47, SEP domain"/>
    <property type="match status" value="1"/>
</dbReference>
<keyword evidence="4" id="KW-0963">Cytoplasm</keyword>